<sequence length="184" mass="20794">MSPSNNSSFKSLALSMASCSLLVSGLTELTFAQACLAQPSEGGSGCIDWNKLELTPQQNSQIQQLEQQWYKESGEILPVIREEQLKLQKLIGEHNPDSLQIVALQQSIARRKEQLNLAAMQNYLSKKKILNDKQNMQFEQMIQQNIAKRRMAQYPGSQTEVMPDKIQQLMQKVKSIFPLEKSGP</sequence>
<gene>
    <name evidence="1" type="ORF">J0M35_02950</name>
</gene>
<name>A0A8J7P6M9_9BACT</name>
<dbReference type="Proteomes" id="UP000664277">
    <property type="component" value="Unassembled WGS sequence"/>
</dbReference>
<dbReference type="EMBL" id="JAFLCK010000003">
    <property type="protein sequence ID" value="MBN8659294.1"/>
    <property type="molecule type" value="Genomic_DNA"/>
</dbReference>
<dbReference type="Gene3D" id="1.20.120.1490">
    <property type="match status" value="1"/>
</dbReference>
<evidence type="ECO:0000313" key="2">
    <source>
        <dbReference type="Proteomes" id="UP000664277"/>
    </source>
</evidence>
<reference evidence="1" key="1">
    <citation type="submission" date="2021-02" db="EMBL/GenBank/DDBJ databases">
        <title>Genome-Resolved Metagenomics of a Microbial Community Performing Photosynthetic Biological Nutrient Removal.</title>
        <authorList>
            <person name="Mcdaniel E.A."/>
        </authorList>
    </citation>
    <scope>NUCLEOTIDE SEQUENCE</scope>
    <source>
        <strain evidence="1">UWPOB_OBS1</strain>
    </source>
</reference>
<accession>A0A8J7P6M9</accession>
<organism evidence="1 2">
    <name type="scientific">Candidatus Obscuribacter phosphatis</name>
    <dbReference type="NCBI Taxonomy" id="1906157"/>
    <lineage>
        <taxon>Bacteria</taxon>
        <taxon>Bacillati</taxon>
        <taxon>Candidatus Melainabacteria</taxon>
        <taxon>Candidatus Obscuribacterales</taxon>
        <taxon>Candidatus Obscuribacteraceae</taxon>
        <taxon>Candidatus Obscuribacter</taxon>
    </lineage>
</organism>
<protein>
    <submittedName>
        <fullName evidence="1">Uncharacterized protein</fullName>
    </submittedName>
</protein>
<evidence type="ECO:0000313" key="1">
    <source>
        <dbReference type="EMBL" id="MBN8659294.1"/>
    </source>
</evidence>
<comment type="caution">
    <text evidence="1">The sequence shown here is derived from an EMBL/GenBank/DDBJ whole genome shotgun (WGS) entry which is preliminary data.</text>
</comment>
<dbReference type="AlphaFoldDB" id="A0A8J7P6M9"/>
<proteinExistence type="predicted"/>